<dbReference type="PANTHER" id="PTHR28181:SF2">
    <property type="entry name" value="PHOSPHORIC MONOESTER HYDROLASE"/>
    <property type="match status" value="1"/>
</dbReference>
<dbReference type="GeneID" id="27726640"/>
<dbReference type="InterPro" id="IPR036412">
    <property type="entry name" value="HAD-like_sf"/>
</dbReference>
<dbReference type="Pfam" id="PF12710">
    <property type="entry name" value="HAD"/>
    <property type="match status" value="1"/>
</dbReference>
<dbReference type="Gene3D" id="3.40.50.1000">
    <property type="entry name" value="HAD superfamily/HAD-like"/>
    <property type="match status" value="1"/>
</dbReference>
<dbReference type="RefSeq" id="XP_016641236.1">
    <property type="nucleotide sequence ID" value="XM_016789409.1"/>
</dbReference>
<keyword evidence="1" id="KW-0378">Hydrolase</keyword>
<dbReference type="Proteomes" id="UP000028545">
    <property type="component" value="Unassembled WGS sequence"/>
</dbReference>
<dbReference type="OMA" id="VPFHEFD"/>
<dbReference type="NCBIfam" id="TIGR01488">
    <property type="entry name" value="HAD-SF-IB"/>
    <property type="match status" value="1"/>
</dbReference>
<dbReference type="VEuPathDB" id="FungiDB:SAPIO_CDS7568"/>
<evidence type="ECO:0000313" key="2">
    <source>
        <dbReference type="EMBL" id="KEZ41437.1"/>
    </source>
</evidence>
<dbReference type="SUPFAM" id="SSF56784">
    <property type="entry name" value="HAD-like"/>
    <property type="match status" value="1"/>
</dbReference>
<name>A0A084G275_PSEDA</name>
<evidence type="ECO:0000313" key="3">
    <source>
        <dbReference type="Proteomes" id="UP000028545"/>
    </source>
</evidence>
<accession>A0A084G275</accession>
<dbReference type="KEGG" id="sapo:SAPIO_CDS7568"/>
<dbReference type="AlphaFoldDB" id="A0A084G275"/>
<sequence>MTIPSAVPKFIFFTDFDGTITQRDSNDYMTDTLGFGADRRLALGEKVLNGHVSFRDAFAEMLDSITAPYDQCTEHLLDHVELDPYFQEFFTWCRGNDVPIVVLSGGMKPIIKALLKKFLGDDEVEWLQIVSNDVAAREGKGINEEGGWRITFLDDSPHGHDKSVEIRKYSSLPEGQRPTMFYAGDGISDLSAAKETDLLFAKAGKDLVTYCERQDVPFVTFKDFSSILATVKNIVAGETSCSAEAKGRLEH</sequence>
<gene>
    <name evidence="2" type="ORF">SAPIO_CDS7568</name>
</gene>
<dbReference type="PANTHER" id="PTHR28181">
    <property type="entry name" value="UPF0655 PROTEIN YCR015C"/>
    <property type="match status" value="1"/>
</dbReference>
<dbReference type="GO" id="GO:0016791">
    <property type="term" value="F:phosphatase activity"/>
    <property type="evidence" value="ECO:0007669"/>
    <property type="project" value="InterPro"/>
</dbReference>
<keyword evidence="3" id="KW-1185">Reference proteome</keyword>
<dbReference type="NCBIfam" id="TIGR01489">
    <property type="entry name" value="DKMTPPase-SF"/>
    <property type="match status" value="1"/>
</dbReference>
<reference evidence="2 3" key="1">
    <citation type="journal article" date="2014" name="Genome Announc.">
        <title>Draft genome sequence of the pathogenic fungus Scedosporium apiospermum.</title>
        <authorList>
            <person name="Vandeputte P."/>
            <person name="Ghamrawi S."/>
            <person name="Rechenmann M."/>
            <person name="Iltis A."/>
            <person name="Giraud S."/>
            <person name="Fleury M."/>
            <person name="Thornton C."/>
            <person name="Delhaes L."/>
            <person name="Meyer W."/>
            <person name="Papon N."/>
            <person name="Bouchara J.P."/>
        </authorList>
    </citation>
    <scope>NUCLEOTIDE SEQUENCE [LARGE SCALE GENOMIC DNA]</scope>
    <source>
        <strain evidence="2 3">IHEM 14462</strain>
    </source>
</reference>
<dbReference type="OrthoDB" id="10014216at2759"/>
<organism evidence="2 3">
    <name type="scientific">Pseudallescheria apiosperma</name>
    <name type="common">Scedosporium apiospermum</name>
    <dbReference type="NCBI Taxonomy" id="563466"/>
    <lineage>
        <taxon>Eukaryota</taxon>
        <taxon>Fungi</taxon>
        <taxon>Dikarya</taxon>
        <taxon>Ascomycota</taxon>
        <taxon>Pezizomycotina</taxon>
        <taxon>Sordariomycetes</taxon>
        <taxon>Hypocreomycetidae</taxon>
        <taxon>Microascales</taxon>
        <taxon>Microascaceae</taxon>
        <taxon>Scedosporium</taxon>
    </lineage>
</organism>
<dbReference type="HOGENOM" id="CLU_058495_1_0_1"/>
<dbReference type="EMBL" id="JOWA01000110">
    <property type="protein sequence ID" value="KEZ41437.1"/>
    <property type="molecule type" value="Genomic_DNA"/>
</dbReference>
<dbReference type="Gene3D" id="3.90.1470.20">
    <property type="match status" value="1"/>
</dbReference>
<comment type="caution">
    <text evidence="2">The sequence shown here is derived from an EMBL/GenBank/DDBJ whole genome shotgun (WGS) entry which is preliminary data.</text>
</comment>
<evidence type="ECO:0000256" key="1">
    <source>
        <dbReference type="ARBA" id="ARBA00022801"/>
    </source>
</evidence>
<dbReference type="InterPro" id="IPR006384">
    <property type="entry name" value="HAD_hydro_PyrdxlP_Pase-like"/>
</dbReference>
<proteinExistence type="predicted"/>
<dbReference type="InterPro" id="IPR050849">
    <property type="entry name" value="HAD-like_hydrolase_phosphatase"/>
</dbReference>
<protein>
    <submittedName>
        <fullName evidence="2">Putative phosphatase</fullName>
    </submittedName>
</protein>
<dbReference type="InterPro" id="IPR023214">
    <property type="entry name" value="HAD_sf"/>
</dbReference>